<evidence type="ECO:0000256" key="7">
    <source>
        <dbReference type="SAM" id="MobiDB-lite"/>
    </source>
</evidence>
<dbReference type="PANTHER" id="PTHR16932">
    <property type="entry name" value="INTERFERON ALPHA-INDUCIBLE PROTEIN 27"/>
    <property type="match status" value="1"/>
</dbReference>
<dbReference type="SUPFAM" id="SSF57756">
    <property type="entry name" value="Retrovirus zinc finger-like domains"/>
    <property type="match status" value="1"/>
</dbReference>
<dbReference type="AlphaFoldDB" id="A0A8W8MIU0"/>
<reference evidence="9" key="1">
    <citation type="submission" date="2022-08" db="UniProtKB">
        <authorList>
            <consortium name="EnsemblMetazoa"/>
        </authorList>
    </citation>
    <scope>IDENTIFICATION</scope>
    <source>
        <strain evidence="9">05x7-T-G4-1.051#20</strain>
    </source>
</reference>
<evidence type="ECO:0000256" key="6">
    <source>
        <dbReference type="PROSITE-ProRule" id="PRU00047"/>
    </source>
</evidence>
<evidence type="ECO:0000256" key="2">
    <source>
        <dbReference type="ARBA" id="ARBA00007262"/>
    </source>
</evidence>
<keyword evidence="4" id="KW-1133">Transmembrane helix</keyword>
<dbReference type="GO" id="GO:0008270">
    <property type="term" value="F:zinc ion binding"/>
    <property type="evidence" value="ECO:0007669"/>
    <property type="project" value="UniProtKB-KW"/>
</dbReference>
<evidence type="ECO:0000256" key="3">
    <source>
        <dbReference type="ARBA" id="ARBA00022692"/>
    </source>
</evidence>
<keyword evidence="3" id="KW-0812">Transmembrane</keyword>
<comment type="similarity">
    <text evidence="2">Belongs to the IFI6/IFI27 family.</text>
</comment>
<protein>
    <recommendedName>
        <fullName evidence="8">CCHC-type domain-containing protein</fullName>
    </recommendedName>
</protein>
<evidence type="ECO:0000256" key="5">
    <source>
        <dbReference type="ARBA" id="ARBA00023136"/>
    </source>
</evidence>
<evidence type="ECO:0000259" key="8">
    <source>
        <dbReference type="PROSITE" id="PS50158"/>
    </source>
</evidence>
<feature type="domain" description="CCHC-type" evidence="8">
    <location>
        <begin position="198"/>
        <end position="214"/>
    </location>
</feature>
<dbReference type="Gene3D" id="6.10.110.10">
    <property type="match status" value="1"/>
</dbReference>
<dbReference type="SMART" id="SM00343">
    <property type="entry name" value="ZnF_C2HC"/>
    <property type="match status" value="1"/>
</dbReference>
<dbReference type="PANTHER" id="PTHR16932:SF18">
    <property type="entry name" value="INTERFERON, ALPHA-INDUCIBLE PROTEIN 27-LIKE 2"/>
    <property type="match status" value="1"/>
</dbReference>
<dbReference type="Pfam" id="PF06140">
    <property type="entry name" value="Ifi-6-16"/>
    <property type="match status" value="1"/>
</dbReference>
<keyword evidence="5" id="KW-0472">Membrane</keyword>
<keyword evidence="6" id="KW-0863">Zinc-finger</keyword>
<dbReference type="GO" id="GO:0016020">
    <property type="term" value="C:membrane"/>
    <property type="evidence" value="ECO:0007669"/>
    <property type="project" value="UniProtKB-SubCell"/>
</dbReference>
<keyword evidence="10" id="KW-1185">Reference proteome</keyword>
<proteinExistence type="inferred from homology"/>
<keyword evidence="6" id="KW-0479">Metal-binding</keyword>
<comment type="subcellular location">
    <subcellularLocation>
        <location evidence="1">Membrane</location>
        <topology evidence="1">Multi-pass membrane protein</topology>
    </subcellularLocation>
</comment>
<dbReference type="EnsemblMetazoa" id="G34527.1">
    <property type="protein sequence ID" value="G34527.1:cds"/>
    <property type="gene ID" value="G34527"/>
</dbReference>
<dbReference type="Proteomes" id="UP000005408">
    <property type="component" value="Unassembled WGS sequence"/>
</dbReference>
<name>A0A8W8MIU0_MAGGI</name>
<dbReference type="PROSITE" id="PS50158">
    <property type="entry name" value="ZF_CCHC"/>
    <property type="match status" value="1"/>
</dbReference>
<evidence type="ECO:0000313" key="10">
    <source>
        <dbReference type="Proteomes" id="UP000005408"/>
    </source>
</evidence>
<dbReference type="InterPro" id="IPR009311">
    <property type="entry name" value="IFI6/IFI27-like"/>
</dbReference>
<dbReference type="InterPro" id="IPR036875">
    <property type="entry name" value="Znf_CCHC_sf"/>
</dbReference>
<keyword evidence="6" id="KW-0862">Zinc</keyword>
<dbReference type="InterPro" id="IPR038213">
    <property type="entry name" value="IFI6/IFI27-like_sf"/>
</dbReference>
<dbReference type="Gene3D" id="4.10.60.10">
    <property type="entry name" value="Zinc finger, CCHC-type"/>
    <property type="match status" value="1"/>
</dbReference>
<evidence type="ECO:0000256" key="4">
    <source>
        <dbReference type="ARBA" id="ARBA00022989"/>
    </source>
</evidence>
<sequence>MDARQIQSSISEEVNRVVSRQQSELLSSLQNMMDSRLSVFQQNIQQISASQICKIEDNLNEHYVFRKKGNENQYKHEARVLTKLKEAREHLNCGSDDGVESAKSSIAEGIEMVKNRQKVIKLADSSQLGWKVVQEYQANPIADDSDDEKKMYRAQMRAERKVFNGRKRQRFEPYQKKPATVSRMETDERSTSSGKPGRCFDCGAKGHWSRDCTKKNDKANKISENLEKILPISNLALFNDISSIISPVGRLRSRYSKWEKIGTGKTILDIIKSGYKIPFKTNPSSIELNNNRSARDESEFVTGEIRILIEKGCVSRVREKPTVVNPLTVAKNRNEWPVSGRTLAAVGTGVAAVVGTGVAAVVGTGVAAVVIPPVVLAGAGFTATGVAAGSIAAMLQTPLTAVGSWFALSQSAGVVGTALVTKCALGGGASVITYTTLGLLSKCEKE</sequence>
<dbReference type="GO" id="GO:0003676">
    <property type="term" value="F:nucleic acid binding"/>
    <property type="evidence" value="ECO:0007669"/>
    <property type="project" value="InterPro"/>
</dbReference>
<dbReference type="Pfam" id="PF00098">
    <property type="entry name" value="zf-CCHC"/>
    <property type="match status" value="1"/>
</dbReference>
<evidence type="ECO:0000256" key="1">
    <source>
        <dbReference type="ARBA" id="ARBA00004141"/>
    </source>
</evidence>
<dbReference type="InterPro" id="IPR001878">
    <property type="entry name" value="Znf_CCHC"/>
</dbReference>
<accession>A0A8W8MIU0</accession>
<feature type="region of interest" description="Disordered" evidence="7">
    <location>
        <begin position="175"/>
        <end position="195"/>
    </location>
</feature>
<evidence type="ECO:0000313" key="9">
    <source>
        <dbReference type="EnsemblMetazoa" id="G34527.1:cds"/>
    </source>
</evidence>
<organism evidence="9 10">
    <name type="scientific">Magallana gigas</name>
    <name type="common">Pacific oyster</name>
    <name type="synonym">Crassostrea gigas</name>
    <dbReference type="NCBI Taxonomy" id="29159"/>
    <lineage>
        <taxon>Eukaryota</taxon>
        <taxon>Metazoa</taxon>
        <taxon>Spiralia</taxon>
        <taxon>Lophotrochozoa</taxon>
        <taxon>Mollusca</taxon>
        <taxon>Bivalvia</taxon>
        <taxon>Autobranchia</taxon>
        <taxon>Pteriomorphia</taxon>
        <taxon>Ostreida</taxon>
        <taxon>Ostreoidea</taxon>
        <taxon>Ostreidae</taxon>
        <taxon>Magallana</taxon>
    </lineage>
</organism>